<keyword evidence="2" id="KW-1185">Reference proteome</keyword>
<dbReference type="EMBL" id="JAVDWR010000007">
    <property type="protein sequence ID" value="MDR7121434.1"/>
    <property type="molecule type" value="Genomic_DNA"/>
</dbReference>
<dbReference type="Pfam" id="PF11227">
    <property type="entry name" value="DUF3025"/>
    <property type="match status" value="1"/>
</dbReference>
<evidence type="ECO:0000313" key="2">
    <source>
        <dbReference type="Proteomes" id="UP001257909"/>
    </source>
</evidence>
<accession>A0ABU1W0E6</accession>
<reference evidence="1 2" key="1">
    <citation type="submission" date="2023-07" db="EMBL/GenBank/DDBJ databases">
        <title>Sorghum-associated microbial communities from plants grown in Nebraska, USA.</title>
        <authorList>
            <person name="Schachtman D."/>
        </authorList>
    </citation>
    <scope>NUCLEOTIDE SEQUENCE [LARGE SCALE GENOMIC DNA]</scope>
    <source>
        <strain evidence="1 2">4138</strain>
    </source>
</reference>
<protein>
    <recommendedName>
        <fullName evidence="3">DUF3025 domain-containing protein</fullName>
    </recommendedName>
</protein>
<gene>
    <name evidence="1" type="ORF">J2W69_002385</name>
</gene>
<dbReference type="RefSeq" id="WP_310278558.1">
    <property type="nucleotide sequence ID" value="NZ_JAVDWR010000007.1"/>
</dbReference>
<evidence type="ECO:0000313" key="1">
    <source>
        <dbReference type="EMBL" id="MDR7121434.1"/>
    </source>
</evidence>
<organism evidence="1 2">
    <name type="scientific">Rheinheimera soli</name>
    <dbReference type="NCBI Taxonomy" id="443616"/>
    <lineage>
        <taxon>Bacteria</taxon>
        <taxon>Pseudomonadati</taxon>
        <taxon>Pseudomonadota</taxon>
        <taxon>Gammaproteobacteria</taxon>
        <taxon>Chromatiales</taxon>
        <taxon>Chromatiaceae</taxon>
        <taxon>Rheinheimera</taxon>
    </lineage>
</organism>
<comment type="caution">
    <text evidence="1">The sequence shown here is derived from an EMBL/GenBank/DDBJ whole genome shotgun (WGS) entry which is preliminary data.</text>
</comment>
<dbReference type="InterPro" id="IPR021390">
    <property type="entry name" value="DUF3025"/>
</dbReference>
<sequence length="275" mass="32097">MQKNSVNPRFVAPTEWQPELFLQPGLFSALAATFPLAEQRHFPSPEQLTQWLHQRTPLQDWCFVESSVLDADGRYYEDFIYQSRQIPVRLNNWHDLFGALIWCLFPKSKQQMNQLHMEQIQQFGSKERTKVRHKLTLLDECGVIMCIKPSQRFLLDLLRNHQWTEAFYQHKELWTELNPLIFGHANYEMATKPFIGLTAKLCCIEVPEGLTCTNTEGYDFVDDLLAAQLVNADLLLDNQQLSPLPLLGVPGWHQQAQDLDFYADTSYFRPKRHTT</sequence>
<dbReference type="Proteomes" id="UP001257909">
    <property type="component" value="Unassembled WGS sequence"/>
</dbReference>
<name>A0ABU1W0E6_9GAMM</name>
<evidence type="ECO:0008006" key="3">
    <source>
        <dbReference type="Google" id="ProtNLM"/>
    </source>
</evidence>
<proteinExistence type="predicted"/>